<feature type="region of interest" description="Disordered" evidence="5">
    <location>
        <begin position="424"/>
        <end position="458"/>
    </location>
</feature>
<evidence type="ECO:0000313" key="7">
    <source>
        <dbReference type="Proteomes" id="UP001500879"/>
    </source>
</evidence>
<evidence type="ECO:0000256" key="4">
    <source>
        <dbReference type="RuleBase" id="RU362118"/>
    </source>
</evidence>
<dbReference type="RefSeq" id="WP_344027085.1">
    <property type="nucleotide sequence ID" value="NZ_BAAABX010000048.1"/>
</dbReference>
<organism evidence="6 7">
    <name type="scientific">Streptomyces luteireticuli</name>
    <dbReference type="NCBI Taxonomy" id="173858"/>
    <lineage>
        <taxon>Bacteria</taxon>
        <taxon>Bacillati</taxon>
        <taxon>Actinomycetota</taxon>
        <taxon>Actinomycetes</taxon>
        <taxon>Kitasatosporales</taxon>
        <taxon>Streptomycetaceae</taxon>
        <taxon>Streptomyces</taxon>
    </lineage>
</organism>
<feature type="compositionally biased region" description="Basic and acidic residues" evidence="5">
    <location>
        <begin position="437"/>
        <end position="458"/>
    </location>
</feature>
<dbReference type="InterPro" id="IPR000277">
    <property type="entry name" value="Cys/Met-Metab_PyrdxlP-dep_enz"/>
</dbReference>
<dbReference type="EMBL" id="BAAABX010000048">
    <property type="protein sequence ID" value="GAA0418155.1"/>
    <property type="molecule type" value="Genomic_DNA"/>
</dbReference>
<comment type="caution">
    <text evidence="6">The sequence shown here is derived from an EMBL/GenBank/DDBJ whole genome shotgun (WGS) entry which is preliminary data.</text>
</comment>
<evidence type="ECO:0000256" key="1">
    <source>
        <dbReference type="ARBA" id="ARBA00001933"/>
    </source>
</evidence>
<keyword evidence="7" id="KW-1185">Reference proteome</keyword>
<dbReference type="PIRSF" id="PIRSF001434">
    <property type="entry name" value="CGS"/>
    <property type="match status" value="1"/>
</dbReference>
<sequence length="458" mass="49175">MTKESRTAVGFEEGRTGGAKWFNDLTRSRFAGPVTPHHRVLSRSVSPETLAVHAGTYEDPVTGAVGTPVFQTSTFLLDDASYAAFSDGTSRDVPIYTRYGNPSQWSVQEKIAALEGSRSALVTSSGMSAIASTIYALTNAGSHIISAYDAYGGTYNLLREDMPSAGREVTFVDPTDLDAIEAAVRPETQLLFFETLTNPLLKAPSIRRIARIAKEANALLVVDNTFLSPVNMRPLDLGADVVVHSATKYLGGHSDLTAGAVVGRRKFLDRIWAQALRFGGTLEPLTAFLLERGLKTLPLRMRAQNDNARAIARHLAGHPRIAAVHHPEIGGARYADLERADYAGYGGMVSFEVRGGDEAALDFMKKLSIPYVATSLGGVESLVSMPSNTSHSSLTARQRAQIGINPGLVRFSAGIENAQDLIRDLDNALGTPDEDAPAEKTPDEKTPAEDASDEKGMS</sequence>
<dbReference type="Gene3D" id="3.90.1150.10">
    <property type="entry name" value="Aspartate Aminotransferase, domain 1"/>
    <property type="match status" value="1"/>
</dbReference>
<dbReference type="InterPro" id="IPR054542">
    <property type="entry name" value="Cys_met_metab_PP"/>
</dbReference>
<evidence type="ECO:0000313" key="6">
    <source>
        <dbReference type="EMBL" id="GAA0418155.1"/>
    </source>
</evidence>
<dbReference type="InterPro" id="IPR015421">
    <property type="entry name" value="PyrdxlP-dep_Trfase_major"/>
</dbReference>
<dbReference type="PROSITE" id="PS00868">
    <property type="entry name" value="CYS_MET_METAB_PP"/>
    <property type="match status" value="1"/>
</dbReference>
<name>A0ABN0YXB5_9ACTN</name>
<dbReference type="SUPFAM" id="SSF53383">
    <property type="entry name" value="PLP-dependent transferases"/>
    <property type="match status" value="1"/>
</dbReference>
<dbReference type="Pfam" id="PF01053">
    <property type="entry name" value="Cys_Met_Meta_PP"/>
    <property type="match status" value="1"/>
</dbReference>
<evidence type="ECO:0000256" key="3">
    <source>
        <dbReference type="ARBA" id="ARBA00022898"/>
    </source>
</evidence>
<comment type="cofactor">
    <cofactor evidence="1 4">
        <name>pyridoxal 5'-phosphate</name>
        <dbReference type="ChEBI" id="CHEBI:597326"/>
    </cofactor>
</comment>
<keyword evidence="3 4" id="KW-0663">Pyridoxal phosphate</keyword>
<evidence type="ECO:0000256" key="2">
    <source>
        <dbReference type="ARBA" id="ARBA00009077"/>
    </source>
</evidence>
<dbReference type="InterPro" id="IPR015424">
    <property type="entry name" value="PyrdxlP-dep_Trfase"/>
</dbReference>
<proteinExistence type="inferred from homology"/>
<accession>A0ABN0YXB5</accession>
<protein>
    <submittedName>
        <fullName evidence="6">Methionine gamma-lyase</fullName>
    </submittedName>
</protein>
<comment type="similarity">
    <text evidence="2 4">Belongs to the trans-sulfuration enzymes family.</text>
</comment>
<gene>
    <name evidence="6" type="primary">megL</name>
    <name evidence="6" type="ORF">GCM10010357_44350</name>
</gene>
<dbReference type="CDD" id="cd00614">
    <property type="entry name" value="CGS_like"/>
    <property type="match status" value="1"/>
</dbReference>
<reference evidence="6 7" key="1">
    <citation type="journal article" date="2019" name="Int. J. Syst. Evol. Microbiol.">
        <title>The Global Catalogue of Microorganisms (GCM) 10K type strain sequencing project: providing services to taxonomists for standard genome sequencing and annotation.</title>
        <authorList>
            <consortium name="The Broad Institute Genomics Platform"/>
            <consortium name="The Broad Institute Genome Sequencing Center for Infectious Disease"/>
            <person name="Wu L."/>
            <person name="Ma J."/>
        </authorList>
    </citation>
    <scope>NUCLEOTIDE SEQUENCE [LARGE SCALE GENOMIC DNA]</scope>
    <source>
        <strain evidence="6 7">JCM 4788</strain>
    </source>
</reference>
<dbReference type="InterPro" id="IPR015422">
    <property type="entry name" value="PyrdxlP-dep_Trfase_small"/>
</dbReference>
<dbReference type="PANTHER" id="PTHR11808:SF80">
    <property type="entry name" value="CYSTATHIONINE GAMMA-LYASE"/>
    <property type="match status" value="1"/>
</dbReference>
<dbReference type="Gene3D" id="3.40.640.10">
    <property type="entry name" value="Type I PLP-dependent aspartate aminotransferase-like (Major domain)"/>
    <property type="match status" value="1"/>
</dbReference>
<evidence type="ECO:0000256" key="5">
    <source>
        <dbReference type="SAM" id="MobiDB-lite"/>
    </source>
</evidence>
<dbReference type="Proteomes" id="UP001500879">
    <property type="component" value="Unassembled WGS sequence"/>
</dbReference>
<dbReference type="PANTHER" id="PTHR11808">
    <property type="entry name" value="TRANS-SULFURATION ENZYME FAMILY MEMBER"/>
    <property type="match status" value="1"/>
</dbReference>